<feature type="non-terminal residue" evidence="2">
    <location>
        <position position="1"/>
    </location>
</feature>
<name>A0A0A9W1Q4_LYGHE</name>
<reference evidence="2" key="1">
    <citation type="journal article" date="2014" name="PLoS ONE">
        <title>Transcriptome-Based Identification of ABC Transporters in the Western Tarnished Plant Bug Lygus hesperus.</title>
        <authorList>
            <person name="Hull J.J."/>
            <person name="Chaney K."/>
            <person name="Geib S.M."/>
            <person name="Fabrick J.A."/>
            <person name="Brent C.S."/>
            <person name="Walsh D."/>
            <person name="Lavine L.C."/>
        </authorList>
    </citation>
    <scope>NUCLEOTIDE SEQUENCE</scope>
</reference>
<protein>
    <submittedName>
        <fullName evidence="2">DNA ligase</fullName>
    </submittedName>
</protein>
<feature type="non-terminal residue" evidence="2">
    <location>
        <position position="140"/>
    </location>
</feature>
<dbReference type="AlphaFoldDB" id="A0A0A9W1Q4"/>
<reference evidence="2" key="2">
    <citation type="submission" date="2014-07" db="EMBL/GenBank/DDBJ databases">
        <authorList>
            <person name="Hull J."/>
        </authorList>
    </citation>
    <scope>NUCLEOTIDE SEQUENCE</scope>
</reference>
<proteinExistence type="predicted"/>
<feature type="region of interest" description="Disordered" evidence="1">
    <location>
        <begin position="1"/>
        <end position="74"/>
    </location>
</feature>
<feature type="region of interest" description="Disordered" evidence="1">
    <location>
        <begin position="103"/>
        <end position="140"/>
    </location>
</feature>
<sequence>NMSDPDSVAARVHSRRAVTPQEREVAEPRLIGEVPPGQGGLVEEPQFSGVLPSGRREDADRNEGVPELHQRAQRDGVTTATLDLITQQLVTLTGVIHQLLNQPTRVNPENSVLGPQGAQDFDDQRSGHRELVKPTTFDGT</sequence>
<dbReference type="GO" id="GO:0016874">
    <property type="term" value="F:ligase activity"/>
    <property type="evidence" value="ECO:0007669"/>
    <property type="project" value="UniProtKB-KW"/>
</dbReference>
<dbReference type="EMBL" id="GBHO01041860">
    <property type="protein sequence ID" value="JAG01744.1"/>
    <property type="molecule type" value="Transcribed_RNA"/>
</dbReference>
<gene>
    <name evidence="2" type="primary">lig_11</name>
    <name evidence="2" type="ORF">CM83_103515</name>
</gene>
<accession>A0A0A9W1Q4</accession>
<evidence type="ECO:0000256" key="1">
    <source>
        <dbReference type="SAM" id="MobiDB-lite"/>
    </source>
</evidence>
<evidence type="ECO:0000313" key="2">
    <source>
        <dbReference type="EMBL" id="JAG01744.1"/>
    </source>
</evidence>
<organism evidence="2">
    <name type="scientific">Lygus hesperus</name>
    <name type="common">Western plant bug</name>
    <dbReference type="NCBI Taxonomy" id="30085"/>
    <lineage>
        <taxon>Eukaryota</taxon>
        <taxon>Metazoa</taxon>
        <taxon>Ecdysozoa</taxon>
        <taxon>Arthropoda</taxon>
        <taxon>Hexapoda</taxon>
        <taxon>Insecta</taxon>
        <taxon>Pterygota</taxon>
        <taxon>Neoptera</taxon>
        <taxon>Paraneoptera</taxon>
        <taxon>Hemiptera</taxon>
        <taxon>Heteroptera</taxon>
        <taxon>Panheteroptera</taxon>
        <taxon>Cimicomorpha</taxon>
        <taxon>Miridae</taxon>
        <taxon>Mirini</taxon>
        <taxon>Lygus</taxon>
    </lineage>
</organism>
<keyword evidence="2" id="KW-0436">Ligase</keyword>
<feature type="compositionally biased region" description="Basic and acidic residues" evidence="1">
    <location>
        <begin position="54"/>
        <end position="74"/>
    </location>
</feature>
<feature type="compositionally biased region" description="Basic and acidic residues" evidence="1">
    <location>
        <begin position="122"/>
        <end position="132"/>
    </location>
</feature>